<dbReference type="InterPro" id="IPR001128">
    <property type="entry name" value="Cyt_P450"/>
</dbReference>
<evidence type="ECO:0000256" key="13">
    <source>
        <dbReference type="PIRSR" id="PIRSR602401-1"/>
    </source>
</evidence>
<evidence type="ECO:0000256" key="5">
    <source>
        <dbReference type="ARBA" id="ARBA00022617"/>
    </source>
</evidence>
<dbReference type="PRINTS" id="PR00385">
    <property type="entry name" value="P450"/>
</dbReference>
<evidence type="ECO:0000256" key="12">
    <source>
        <dbReference type="ARBA" id="ARBA00023136"/>
    </source>
</evidence>
<evidence type="ECO:0000256" key="4">
    <source>
        <dbReference type="ARBA" id="ARBA00010617"/>
    </source>
</evidence>
<dbReference type="Gene3D" id="1.10.630.10">
    <property type="entry name" value="Cytochrome P450"/>
    <property type="match status" value="1"/>
</dbReference>
<dbReference type="SUPFAM" id="SSF48264">
    <property type="entry name" value="Cytochrome P450"/>
    <property type="match status" value="1"/>
</dbReference>
<keyword evidence="8" id="KW-0492">Microsome</keyword>
<dbReference type="GO" id="GO:0020037">
    <property type="term" value="F:heme binding"/>
    <property type="evidence" value="ECO:0007669"/>
    <property type="project" value="InterPro"/>
</dbReference>
<dbReference type="Pfam" id="PF00067">
    <property type="entry name" value="p450"/>
    <property type="match status" value="1"/>
</dbReference>
<keyword evidence="12" id="KW-0472">Membrane</keyword>
<gene>
    <name evidence="15" type="primary">CYP3027F1</name>
</gene>
<keyword evidence="7" id="KW-0256">Endoplasmic reticulum</keyword>
<organism evidence="15">
    <name type="scientific">Paracyclopina nana</name>
    <name type="common">Marine copepod</name>
    <dbReference type="NCBI Taxonomy" id="565004"/>
    <lineage>
        <taxon>Eukaryota</taxon>
        <taxon>Metazoa</taxon>
        <taxon>Ecdysozoa</taxon>
        <taxon>Arthropoda</taxon>
        <taxon>Crustacea</taxon>
        <taxon>Multicrustacea</taxon>
        <taxon>Hexanauplia</taxon>
        <taxon>Copepoda</taxon>
        <taxon>Cyclopoida</taxon>
        <taxon>Cyclopettidae</taxon>
        <taxon>Paracyclopina</taxon>
    </lineage>
</organism>
<dbReference type="GO" id="GO:0005506">
    <property type="term" value="F:iron ion binding"/>
    <property type="evidence" value="ECO:0007669"/>
    <property type="project" value="InterPro"/>
</dbReference>
<dbReference type="InterPro" id="IPR017972">
    <property type="entry name" value="Cyt_P450_CS"/>
</dbReference>
<accession>A0A0F7IZY5</accession>
<dbReference type="GO" id="GO:0016705">
    <property type="term" value="F:oxidoreductase activity, acting on paired donors, with incorporation or reduction of molecular oxygen"/>
    <property type="evidence" value="ECO:0007669"/>
    <property type="project" value="InterPro"/>
</dbReference>
<dbReference type="FunFam" id="1.10.630.10:FF:000182">
    <property type="entry name" value="Cytochrome P450 3A4"/>
    <property type="match status" value="1"/>
</dbReference>
<sequence length="485" mass="55798">MAILTIILGLLLIGFAFLYRHLTQNRGVIESFGIPYIKPLFVFGSPPYFYHRISIREWTVKQFEKFGKTWARYEGITPTIVTIDPEFIKQVTVKQFDNFTDAFDFQTDDDHTTLDIAKGDVWRALRKMLSPTFTTGKLKGMLEPMEGIADKTIDFIEEQAKLSPQFNIKPILQGFTLDTISKCGFGLDTNAHKGDNSDFAKNAYAVFDQLRADNWMDSIIYTASSHFPVILKMLGFWSEPALKVKELTRDIMNQRDKLNIHEGDFIDRLREHKLNLEPPVTPGMIEAQGIVFLTAGFETTANTLGHMVYMLAKNPEVQERLYEEILSVCGDSSINHENIKEMHLLEATMCETLRIRPALTEHDRICTNDTEVLGIKIPKGTRIQMPNYPSHINEEFFPEPFAFKPERFLKENNNDLIPFTWRAFGSGNRVCIGQRFATVEILIFMSKLLAKFKIVDTPETVTKYYNGDFFANIFHEMVVRLEPRE</sequence>
<dbReference type="InterPro" id="IPR036396">
    <property type="entry name" value="Cyt_P450_sf"/>
</dbReference>
<keyword evidence="9 14" id="KW-0560">Oxidoreductase</keyword>
<dbReference type="InterPro" id="IPR002401">
    <property type="entry name" value="Cyt_P450_E_grp-I"/>
</dbReference>
<name>A0A0F7IZY5_PARNA</name>
<dbReference type="PANTHER" id="PTHR24292:SF54">
    <property type="entry name" value="CYP9F3-RELATED"/>
    <property type="match status" value="1"/>
</dbReference>
<evidence type="ECO:0000256" key="14">
    <source>
        <dbReference type="RuleBase" id="RU000461"/>
    </source>
</evidence>
<keyword evidence="10 13" id="KW-0408">Iron</keyword>
<evidence type="ECO:0000256" key="9">
    <source>
        <dbReference type="ARBA" id="ARBA00023002"/>
    </source>
</evidence>
<keyword evidence="6 13" id="KW-0479">Metal-binding</keyword>
<evidence type="ECO:0000256" key="6">
    <source>
        <dbReference type="ARBA" id="ARBA00022723"/>
    </source>
</evidence>
<comment type="subcellular location">
    <subcellularLocation>
        <location evidence="3">Endoplasmic reticulum membrane</location>
        <topology evidence="3">Peripheral membrane protein</topology>
    </subcellularLocation>
    <subcellularLocation>
        <location evidence="2">Microsome membrane</location>
        <topology evidence="2">Peripheral membrane protein</topology>
    </subcellularLocation>
</comment>
<keyword evidence="5 13" id="KW-0349">Heme</keyword>
<comment type="similarity">
    <text evidence="4 14">Belongs to the cytochrome P450 family.</text>
</comment>
<dbReference type="GO" id="GO:0004497">
    <property type="term" value="F:monooxygenase activity"/>
    <property type="evidence" value="ECO:0007669"/>
    <property type="project" value="UniProtKB-KW"/>
</dbReference>
<dbReference type="PRINTS" id="PR00463">
    <property type="entry name" value="EP450I"/>
</dbReference>
<keyword evidence="11 14" id="KW-0503">Monooxygenase</keyword>
<evidence type="ECO:0000256" key="2">
    <source>
        <dbReference type="ARBA" id="ARBA00004174"/>
    </source>
</evidence>
<protein>
    <submittedName>
        <fullName evidence="15">Cytochrome P450 3027F1</fullName>
    </submittedName>
</protein>
<evidence type="ECO:0000256" key="7">
    <source>
        <dbReference type="ARBA" id="ARBA00022824"/>
    </source>
</evidence>
<dbReference type="PROSITE" id="PS00086">
    <property type="entry name" value="CYTOCHROME_P450"/>
    <property type="match status" value="1"/>
</dbReference>
<reference evidence="15" key="1">
    <citation type="journal article" date="2015" name="Environ. Sci. Technol.">
        <title>Identification of the Full 46 Cytochrome P450 (CYP) Complement and Modulation of CYP Expression in Response to Water-Accommodated Fractions of Crude Oil in the Cyclopoid Copepod Paracyclopina nana.</title>
        <authorList>
            <person name="Han J."/>
            <person name="Won E.J."/>
            <person name="Kim H.S."/>
            <person name="Nelson D.R."/>
            <person name="Lee S.J."/>
            <person name="Park H.G."/>
            <person name="Lee J.S."/>
        </authorList>
    </citation>
    <scope>NUCLEOTIDE SEQUENCE</scope>
</reference>
<evidence type="ECO:0000313" key="15">
    <source>
        <dbReference type="EMBL" id="AKH03526.1"/>
    </source>
</evidence>
<dbReference type="EMBL" id="KP899594">
    <property type="protein sequence ID" value="AKH03526.1"/>
    <property type="molecule type" value="mRNA"/>
</dbReference>
<dbReference type="PANTHER" id="PTHR24292">
    <property type="entry name" value="CYTOCHROME P450"/>
    <property type="match status" value="1"/>
</dbReference>
<dbReference type="GO" id="GO:0005789">
    <property type="term" value="C:endoplasmic reticulum membrane"/>
    <property type="evidence" value="ECO:0007669"/>
    <property type="project" value="UniProtKB-SubCell"/>
</dbReference>
<proteinExistence type="evidence at transcript level"/>
<evidence type="ECO:0000256" key="1">
    <source>
        <dbReference type="ARBA" id="ARBA00001971"/>
    </source>
</evidence>
<evidence type="ECO:0000256" key="11">
    <source>
        <dbReference type="ARBA" id="ARBA00023033"/>
    </source>
</evidence>
<dbReference type="InterPro" id="IPR050476">
    <property type="entry name" value="Insect_CytP450_Detox"/>
</dbReference>
<dbReference type="AlphaFoldDB" id="A0A0F7IZY5"/>
<evidence type="ECO:0000256" key="3">
    <source>
        <dbReference type="ARBA" id="ARBA00004406"/>
    </source>
</evidence>
<comment type="cofactor">
    <cofactor evidence="1 13">
        <name>heme</name>
        <dbReference type="ChEBI" id="CHEBI:30413"/>
    </cofactor>
</comment>
<evidence type="ECO:0000256" key="8">
    <source>
        <dbReference type="ARBA" id="ARBA00022848"/>
    </source>
</evidence>
<evidence type="ECO:0000256" key="10">
    <source>
        <dbReference type="ARBA" id="ARBA00023004"/>
    </source>
</evidence>
<feature type="binding site" description="axial binding residue" evidence="13">
    <location>
        <position position="431"/>
    </location>
    <ligand>
        <name>heme</name>
        <dbReference type="ChEBI" id="CHEBI:30413"/>
    </ligand>
    <ligandPart>
        <name>Fe</name>
        <dbReference type="ChEBI" id="CHEBI:18248"/>
    </ligandPart>
</feature>